<protein>
    <recommendedName>
        <fullName evidence="8">Chitooligosaccharide deacetylase</fullName>
        <shortName evidence="8">COD</shortName>
        <ecNumber evidence="8">3.5.1.105</ecNumber>
    </recommendedName>
    <alternativeName>
        <fullName evidence="8">Chitin disaccharide deacetylase</fullName>
    </alternativeName>
    <alternativeName>
        <fullName evidence="8">Chitobiose deacetylase</fullName>
    </alternativeName>
    <alternativeName>
        <fullName evidence="8">Chitobiose-6P deacetylase</fullName>
    </alternativeName>
    <alternativeName>
        <fullName evidence="8">Chitotriose deacetylase</fullName>
    </alternativeName>
    <alternativeName>
        <fullName evidence="8">Chitotriose-6P deacetylase</fullName>
    </alternativeName>
</protein>
<keyword evidence="4 8" id="KW-0460">Magnesium</keyword>
<comment type="subunit">
    <text evidence="8">Homodimer.</text>
</comment>
<evidence type="ECO:0000256" key="5">
    <source>
        <dbReference type="ARBA" id="ARBA00023024"/>
    </source>
</evidence>
<reference evidence="9 10" key="1">
    <citation type="submission" date="2016-10" db="EMBL/GenBank/DDBJ databases">
        <authorList>
            <person name="Varghese N."/>
            <person name="Submissions S."/>
        </authorList>
    </citation>
    <scope>NUCLEOTIDE SEQUENCE [LARGE SCALE GENOMIC DNA]</scope>
    <source>
        <strain evidence="9 10">CGMCC 1.12102</strain>
    </source>
</reference>
<comment type="function">
    <text evidence="8">Involved in the degradation of chitin. ChbG is essential for growth on the acetylated chitooligosaccharides chitobiose and chitotriose but is dispensable for growth on cellobiose and chitosan dimer, the deacetylated form of chitobiose. Deacetylation of chitobiose-6-P and chitotriose-6-P is necessary for both the activation of the chb promoter by the regulatory protein ChbR and the hydrolysis of phosphorylated beta-glucosides by the phospho-beta-glucosidase ChbF. Catalyzes the removal of only one acetyl group from chitobiose-6-P to yield monoacetylchitobiose-6-P, the inducer of ChbR and the substrate of ChbF.</text>
</comment>
<proteinExistence type="inferred from homology"/>
<evidence type="ECO:0000256" key="3">
    <source>
        <dbReference type="ARBA" id="ARBA00022801"/>
    </source>
</evidence>
<name>A0A1G4YXW0_9ENTR</name>
<dbReference type="GO" id="GO:0019213">
    <property type="term" value="F:deacetylase activity"/>
    <property type="evidence" value="ECO:0007669"/>
    <property type="project" value="TreeGrafter"/>
</dbReference>
<keyword evidence="7 8" id="KW-0624">Polysaccharide degradation</keyword>
<evidence type="ECO:0000313" key="9">
    <source>
        <dbReference type="EMBL" id="SCX58256.1"/>
    </source>
</evidence>
<dbReference type="InterPro" id="IPR011330">
    <property type="entry name" value="Glyco_hydro/deAcase_b/a-brl"/>
</dbReference>
<keyword evidence="8" id="KW-0963">Cytoplasm</keyword>
<dbReference type="GO" id="GO:0036311">
    <property type="term" value="F:chitin disaccharide deacetylase activity"/>
    <property type="evidence" value="ECO:0007669"/>
    <property type="project" value="UniProtKB-UniRule"/>
</dbReference>
<evidence type="ECO:0000313" key="10">
    <source>
        <dbReference type="Proteomes" id="UP000183569"/>
    </source>
</evidence>
<sequence length="252" mass="27881">MECLLIVNADDFGLSKGQNYGIIDSFRHGVVTSTTALVNGDAVEHAAGLSQREPLLGVGMHFALTLGKPLTPMPGLARNGQLGKWIWQMAQEDALPLEEIAGELEAQYQRFISLFGREPTHLDSHHHVHMIPQILPIVAEFAAERDVALRIDRPALPPDFALPDTLRTTQGFSSEFYGEAISEALFLQALDASTVRRESSLEIMCHPAFIDNTVRQSSYCYPRLTELEALTSVSLKYAIAERGYRLGSFLDI</sequence>
<dbReference type="CDD" id="cd10803">
    <property type="entry name" value="YdjC_EF3048_like"/>
    <property type="match status" value="1"/>
</dbReference>
<dbReference type="GO" id="GO:0000272">
    <property type="term" value="P:polysaccharide catabolic process"/>
    <property type="evidence" value="ECO:0007669"/>
    <property type="project" value="UniProtKB-UniRule"/>
</dbReference>
<keyword evidence="3 8" id="KW-0378">Hydrolase</keyword>
<comment type="catalytic activity">
    <reaction evidence="8">
        <text>N,N'-diacetylchitobiose + H2O = N-acetyl-beta-D-glucosaminyl-(1-&gt;4)-D-glucosamine + acetate</text>
        <dbReference type="Rhea" id="RHEA:27469"/>
        <dbReference type="ChEBI" id="CHEBI:15377"/>
        <dbReference type="ChEBI" id="CHEBI:28681"/>
        <dbReference type="ChEBI" id="CHEBI:30089"/>
        <dbReference type="ChEBI" id="CHEBI:59910"/>
        <dbReference type="EC" id="3.5.1.105"/>
    </reaction>
</comment>
<dbReference type="GO" id="GO:0006032">
    <property type="term" value="P:chitin catabolic process"/>
    <property type="evidence" value="ECO:0007669"/>
    <property type="project" value="UniProtKB-UniPathway"/>
</dbReference>
<dbReference type="InterPro" id="IPR022948">
    <property type="entry name" value="COD_ChbG_bac"/>
</dbReference>
<comment type="catalytic activity">
    <reaction evidence="8">
        <text>diacetylchitobiose-6'-phosphate + H2O = N'-monoacetylchitobiose-6'-phosphate + acetate</text>
        <dbReference type="Rhea" id="RHEA:35083"/>
        <dbReference type="ChEBI" id="CHEBI:15377"/>
        <dbReference type="ChEBI" id="CHEBI:30089"/>
        <dbReference type="ChEBI" id="CHEBI:64883"/>
        <dbReference type="ChEBI" id="CHEBI:71315"/>
    </reaction>
</comment>
<comment type="pathway">
    <text evidence="8">Glycan degradation; chitin degradation.</text>
</comment>
<dbReference type="HAMAP" id="MF_01246">
    <property type="entry name" value="COD"/>
    <property type="match status" value="1"/>
</dbReference>
<accession>A0A1G4YXW0</accession>
<evidence type="ECO:0000256" key="4">
    <source>
        <dbReference type="ARBA" id="ARBA00022842"/>
    </source>
</evidence>
<dbReference type="EMBL" id="FMUI01000012">
    <property type="protein sequence ID" value="SCX58256.1"/>
    <property type="molecule type" value="Genomic_DNA"/>
</dbReference>
<dbReference type="EC" id="3.5.1.105" evidence="8"/>
<comment type="caution">
    <text evidence="9">The sequence shown here is derived from an EMBL/GenBank/DDBJ whole genome shotgun (WGS) entry which is preliminary data.</text>
</comment>
<gene>
    <name evidence="8" type="primary">chbG</name>
    <name evidence="9" type="ORF">SAMN02927897_03652</name>
</gene>
<dbReference type="RefSeq" id="WP_017459237.1">
    <property type="nucleotide sequence ID" value="NZ_FMUI01000012.1"/>
</dbReference>
<evidence type="ECO:0000256" key="7">
    <source>
        <dbReference type="ARBA" id="ARBA00023326"/>
    </source>
</evidence>
<comment type="subcellular location">
    <subcellularLocation>
        <location evidence="8">Cytoplasm</location>
    </subcellularLocation>
</comment>
<comment type="cofactor">
    <cofactor evidence="1 8">
        <name>Mg(2+)</name>
        <dbReference type="ChEBI" id="CHEBI:18420"/>
    </cofactor>
</comment>
<dbReference type="GO" id="GO:0052777">
    <property type="term" value="P:diacetylchitobiose catabolic process"/>
    <property type="evidence" value="ECO:0007669"/>
    <property type="project" value="UniProtKB-UniRule"/>
</dbReference>
<evidence type="ECO:0000256" key="8">
    <source>
        <dbReference type="HAMAP-Rule" id="MF_01246"/>
    </source>
</evidence>
<keyword evidence="2 8" id="KW-0479">Metal-binding</keyword>
<dbReference type="Proteomes" id="UP000183569">
    <property type="component" value="Unassembled WGS sequence"/>
</dbReference>
<comment type="similarity">
    <text evidence="8">Belongs to the YdjC deacetylase family. ChbG subfamily.</text>
</comment>
<dbReference type="Pfam" id="PF04794">
    <property type="entry name" value="YdjC"/>
    <property type="match status" value="1"/>
</dbReference>
<evidence type="ECO:0000256" key="2">
    <source>
        <dbReference type="ARBA" id="ARBA00022723"/>
    </source>
</evidence>
<organism evidence="9 10">
    <name type="scientific">Kosakonia sacchari</name>
    <dbReference type="NCBI Taxonomy" id="1158459"/>
    <lineage>
        <taxon>Bacteria</taxon>
        <taxon>Pseudomonadati</taxon>
        <taxon>Pseudomonadota</taxon>
        <taxon>Gammaproteobacteria</taxon>
        <taxon>Enterobacterales</taxon>
        <taxon>Enterobacteriaceae</taxon>
        <taxon>Kosakonia</taxon>
    </lineage>
</organism>
<dbReference type="GO" id="GO:0046872">
    <property type="term" value="F:metal ion binding"/>
    <property type="evidence" value="ECO:0007669"/>
    <property type="project" value="UniProtKB-KW"/>
</dbReference>
<dbReference type="PANTHER" id="PTHR31609">
    <property type="entry name" value="YDJC DEACETYLASE FAMILY MEMBER"/>
    <property type="match status" value="1"/>
</dbReference>
<dbReference type="NCBIfam" id="NF002559">
    <property type="entry name" value="PRK02134.1"/>
    <property type="match status" value="1"/>
</dbReference>
<dbReference type="AlphaFoldDB" id="A0A1G4YXW0"/>
<keyword evidence="6 8" id="KW-0119">Carbohydrate metabolism</keyword>
<dbReference type="PANTHER" id="PTHR31609:SF1">
    <property type="entry name" value="CARBOHYDRATE DEACETYLASE"/>
    <property type="match status" value="1"/>
</dbReference>
<evidence type="ECO:0000256" key="1">
    <source>
        <dbReference type="ARBA" id="ARBA00001946"/>
    </source>
</evidence>
<feature type="binding site" evidence="8">
    <location>
        <position position="125"/>
    </location>
    <ligand>
        <name>Mg(2+)</name>
        <dbReference type="ChEBI" id="CHEBI:18420"/>
    </ligand>
</feature>
<feature type="binding site" evidence="8">
    <location>
        <position position="61"/>
    </location>
    <ligand>
        <name>Mg(2+)</name>
        <dbReference type="ChEBI" id="CHEBI:18420"/>
    </ligand>
</feature>
<dbReference type="GO" id="GO:0005737">
    <property type="term" value="C:cytoplasm"/>
    <property type="evidence" value="ECO:0007669"/>
    <property type="project" value="UniProtKB-SubCell"/>
</dbReference>
<dbReference type="UniPathway" id="UPA00349"/>
<keyword evidence="5 8" id="KW-0146">Chitin degradation</keyword>
<evidence type="ECO:0000256" key="6">
    <source>
        <dbReference type="ARBA" id="ARBA00023277"/>
    </source>
</evidence>
<dbReference type="InterPro" id="IPR006879">
    <property type="entry name" value="YdjC-like"/>
</dbReference>
<dbReference type="SUPFAM" id="SSF88713">
    <property type="entry name" value="Glycoside hydrolase/deacetylase"/>
    <property type="match status" value="1"/>
</dbReference>
<dbReference type="Gene3D" id="3.20.20.370">
    <property type="entry name" value="Glycoside hydrolase/deacetylase"/>
    <property type="match status" value="1"/>
</dbReference>
<dbReference type="GeneID" id="23845910"/>